<accession>A0AAN6JYF9</accession>
<dbReference type="GO" id="GO:0032259">
    <property type="term" value="P:methylation"/>
    <property type="evidence" value="ECO:0007669"/>
    <property type="project" value="UniProtKB-KW"/>
</dbReference>
<dbReference type="Gene3D" id="2.170.270.10">
    <property type="entry name" value="SET domain"/>
    <property type="match status" value="1"/>
</dbReference>
<dbReference type="PANTHER" id="PTHR46223">
    <property type="entry name" value="HISTONE-LYSINE N-METHYLTRANSFERASE SUV39H"/>
    <property type="match status" value="1"/>
</dbReference>
<feature type="compositionally biased region" description="Acidic residues" evidence="8">
    <location>
        <begin position="657"/>
        <end position="674"/>
    </location>
</feature>
<keyword evidence="13" id="KW-1185">Reference proteome</keyword>
<evidence type="ECO:0000256" key="1">
    <source>
        <dbReference type="ARBA" id="ARBA00004286"/>
    </source>
</evidence>
<feature type="region of interest" description="Disordered" evidence="8">
    <location>
        <begin position="623"/>
        <end position="684"/>
    </location>
</feature>
<evidence type="ECO:0000259" key="10">
    <source>
        <dbReference type="PROSITE" id="PS50867"/>
    </source>
</evidence>
<evidence type="ECO:0008006" key="14">
    <source>
        <dbReference type="Google" id="ProtNLM"/>
    </source>
</evidence>
<evidence type="ECO:0000256" key="7">
    <source>
        <dbReference type="ARBA" id="ARBA00022833"/>
    </source>
</evidence>
<name>A0AAN6JYF9_9BASI</name>
<dbReference type="Pfam" id="PF05033">
    <property type="entry name" value="Pre-SET"/>
    <property type="match status" value="1"/>
</dbReference>
<evidence type="ECO:0000256" key="6">
    <source>
        <dbReference type="ARBA" id="ARBA00022723"/>
    </source>
</evidence>
<keyword evidence="3" id="KW-0489">Methyltransferase</keyword>
<evidence type="ECO:0000256" key="2">
    <source>
        <dbReference type="ARBA" id="ARBA00022454"/>
    </source>
</evidence>
<dbReference type="Pfam" id="PF00856">
    <property type="entry name" value="SET"/>
    <property type="match status" value="1"/>
</dbReference>
<feature type="region of interest" description="Disordered" evidence="8">
    <location>
        <begin position="34"/>
        <end position="105"/>
    </location>
</feature>
<dbReference type="PROSITE" id="PS50867">
    <property type="entry name" value="PRE_SET"/>
    <property type="match status" value="1"/>
</dbReference>
<feature type="domain" description="SET" evidence="9">
    <location>
        <begin position="441"/>
        <end position="609"/>
    </location>
</feature>
<dbReference type="InterPro" id="IPR050973">
    <property type="entry name" value="H3K9_Histone-Lys_N-MTase"/>
</dbReference>
<comment type="caution">
    <text evidence="12">The sequence shown here is derived from an EMBL/GenBank/DDBJ whole genome shotgun (WGS) entry which is preliminary data.</text>
</comment>
<dbReference type="GO" id="GO:0042054">
    <property type="term" value="F:histone methyltransferase activity"/>
    <property type="evidence" value="ECO:0007669"/>
    <property type="project" value="InterPro"/>
</dbReference>
<dbReference type="AlphaFoldDB" id="A0AAN6JYF9"/>
<keyword evidence="6" id="KW-0479">Metal-binding</keyword>
<evidence type="ECO:0000256" key="8">
    <source>
        <dbReference type="SAM" id="MobiDB-lite"/>
    </source>
</evidence>
<evidence type="ECO:0000256" key="3">
    <source>
        <dbReference type="ARBA" id="ARBA00022603"/>
    </source>
</evidence>
<dbReference type="InterPro" id="IPR007728">
    <property type="entry name" value="Pre-SET_dom"/>
</dbReference>
<proteinExistence type="predicted"/>
<dbReference type="InterPro" id="IPR001214">
    <property type="entry name" value="SET_dom"/>
</dbReference>
<evidence type="ECO:0000313" key="13">
    <source>
        <dbReference type="Proteomes" id="UP001176517"/>
    </source>
</evidence>
<evidence type="ECO:0000256" key="4">
    <source>
        <dbReference type="ARBA" id="ARBA00022679"/>
    </source>
</evidence>
<dbReference type="GO" id="GO:0005634">
    <property type="term" value="C:nucleus"/>
    <property type="evidence" value="ECO:0007669"/>
    <property type="project" value="InterPro"/>
</dbReference>
<evidence type="ECO:0000256" key="5">
    <source>
        <dbReference type="ARBA" id="ARBA00022691"/>
    </source>
</evidence>
<reference evidence="12" key="1">
    <citation type="journal article" date="2023" name="PhytoFront">
        <title>Draft Genome Resources of Seven Strains of Tilletia horrida, Causal Agent of Kernel Smut of Rice.</title>
        <authorList>
            <person name="Khanal S."/>
            <person name="Antony Babu S."/>
            <person name="Zhou X.G."/>
        </authorList>
    </citation>
    <scope>NUCLEOTIDE SEQUENCE</scope>
    <source>
        <strain evidence="12">TX6</strain>
    </source>
</reference>
<dbReference type="PROSITE" id="PS50868">
    <property type="entry name" value="POST_SET"/>
    <property type="match status" value="1"/>
</dbReference>
<dbReference type="PROSITE" id="PS50280">
    <property type="entry name" value="SET"/>
    <property type="match status" value="1"/>
</dbReference>
<evidence type="ECO:0000259" key="9">
    <source>
        <dbReference type="PROSITE" id="PS50280"/>
    </source>
</evidence>
<comment type="subcellular location">
    <subcellularLocation>
        <location evidence="1">Chromosome</location>
    </subcellularLocation>
</comment>
<feature type="compositionally biased region" description="Low complexity" evidence="8">
    <location>
        <begin position="1"/>
        <end position="17"/>
    </location>
</feature>
<feature type="region of interest" description="Disordered" evidence="8">
    <location>
        <begin position="705"/>
        <end position="725"/>
    </location>
</feature>
<dbReference type="InterPro" id="IPR003616">
    <property type="entry name" value="Post-SET_dom"/>
</dbReference>
<evidence type="ECO:0000259" key="11">
    <source>
        <dbReference type="PROSITE" id="PS50868"/>
    </source>
</evidence>
<feature type="compositionally biased region" description="Low complexity" evidence="8">
    <location>
        <begin position="334"/>
        <end position="350"/>
    </location>
</feature>
<feature type="region of interest" description="Disordered" evidence="8">
    <location>
        <begin position="318"/>
        <end position="357"/>
    </location>
</feature>
<dbReference type="EMBL" id="JAPDMZ010000063">
    <property type="protein sequence ID" value="KAK0552409.1"/>
    <property type="molecule type" value="Genomic_DNA"/>
</dbReference>
<dbReference type="InterPro" id="IPR046341">
    <property type="entry name" value="SET_dom_sf"/>
</dbReference>
<feature type="compositionally biased region" description="Acidic residues" evidence="8">
    <location>
        <begin position="49"/>
        <end position="65"/>
    </location>
</feature>
<keyword evidence="4" id="KW-0808">Transferase</keyword>
<organism evidence="12 13">
    <name type="scientific">Tilletia horrida</name>
    <dbReference type="NCBI Taxonomy" id="155126"/>
    <lineage>
        <taxon>Eukaryota</taxon>
        <taxon>Fungi</taxon>
        <taxon>Dikarya</taxon>
        <taxon>Basidiomycota</taxon>
        <taxon>Ustilaginomycotina</taxon>
        <taxon>Exobasidiomycetes</taxon>
        <taxon>Tilletiales</taxon>
        <taxon>Tilletiaceae</taxon>
        <taxon>Tilletia</taxon>
    </lineage>
</organism>
<gene>
    <name evidence="12" type="ORF">OC846_002916</name>
</gene>
<protein>
    <recommendedName>
        <fullName evidence="14">SET domain-containing protein</fullName>
    </recommendedName>
</protein>
<dbReference type="GO" id="GO:0005694">
    <property type="term" value="C:chromosome"/>
    <property type="evidence" value="ECO:0007669"/>
    <property type="project" value="UniProtKB-SubCell"/>
</dbReference>
<dbReference type="SUPFAM" id="SSF82199">
    <property type="entry name" value="SET domain"/>
    <property type="match status" value="1"/>
</dbReference>
<feature type="domain" description="Post-SET" evidence="11">
    <location>
        <begin position="749"/>
        <end position="765"/>
    </location>
</feature>
<keyword evidence="5" id="KW-0949">S-adenosyl-L-methionine</keyword>
<sequence length="767" mass="84059">MRSSSAGRLTARQARLAAARREEELRQAKLLRRLQHAAASRSASRRNNDDDDDDDDDDDGEEQDWIEAYYTDPLLSDPFLPPPPQQEGPSSSTGAGGRRRQRQRQRRLRRFNLEADDGIDPDIDAELNTDVRALRKKPKLAFDQFEIRSLSASRMDGVRLPDIAQADRNMVVHEAQRKARLARSAYLSEGTIVIAKERLLEMGLDAEIMKYAATPSSSSSNQNHAGNSLIALGPASHAAAALLQSASYLSAPPSIWKSPAIDAIAHHRALWLAWVMEHENSTADLTVSNEIDNEPCPPWDWCFTNTYISDNLTTSTEEPTVSSALSTEPRRRSGSVCSSSSSAGMFSSSEMGGGGGNGDTTAPLRGCSCDDDSCNPDTCECFARLKLIDPITWSTESDFAYTKLGRLRNGHFEQCVILECNESCGCSAACRNRLVQHGRTVALDVFKTAHCGWGVRAKHHIPKNTFIAAYAGELIDGRGMHERGQKYSKTATTYQLDIDSFHIRCLTRIGPFNEWREQHMLDRMDPALEETYTAADEWWAIHDPTHVDPILTVDAGLWGNLTRFFNHSCDPNIDLYPVYTDCQDITRPYLAFFARRDIAAGQELRFNYNGDLDEEVTAAAASLAASDPNGKNGRKAVVSPSKMGGGKGPKQRTWDDVLAEESTAEEEEEETEDDAVTKRNKAVVKERRRQQQSLLLMGSSSSSLTSASAAAAASGPSSSSSSASLSLGTMMAELVPSGSREVELVDGVKAMVCRCGAPNCKGQVFAS</sequence>
<dbReference type="PANTHER" id="PTHR46223:SF3">
    <property type="entry name" value="HISTONE-LYSINE N-METHYLTRANSFERASE SET-23"/>
    <property type="match status" value="1"/>
</dbReference>
<feature type="region of interest" description="Disordered" evidence="8">
    <location>
        <begin position="1"/>
        <end position="22"/>
    </location>
</feature>
<dbReference type="GO" id="GO:0008270">
    <property type="term" value="F:zinc ion binding"/>
    <property type="evidence" value="ECO:0007669"/>
    <property type="project" value="InterPro"/>
</dbReference>
<dbReference type="Proteomes" id="UP001176517">
    <property type="component" value="Unassembled WGS sequence"/>
</dbReference>
<keyword evidence="7" id="KW-0862">Zinc</keyword>
<feature type="domain" description="Pre-SET" evidence="10">
    <location>
        <begin position="365"/>
        <end position="438"/>
    </location>
</feature>
<keyword evidence="2" id="KW-0158">Chromosome</keyword>
<dbReference type="SMART" id="SM00317">
    <property type="entry name" value="SET"/>
    <property type="match status" value="1"/>
</dbReference>
<evidence type="ECO:0000313" key="12">
    <source>
        <dbReference type="EMBL" id="KAK0552409.1"/>
    </source>
</evidence>